<dbReference type="Pfam" id="PF25249">
    <property type="entry name" value="Ig_CFAP65_7th"/>
    <property type="match status" value="1"/>
</dbReference>
<dbReference type="InterPro" id="IPR053879">
    <property type="entry name" value="HYDIN_VesB_CFA65-like_Ig"/>
</dbReference>
<evidence type="ECO:0000256" key="3">
    <source>
        <dbReference type="ARBA" id="ARBA00022490"/>
    </source>
</evidence>
<keyword evidence="4" id="KW-0282">Flagellum</keyword>
<evidence type="ECO:0000256" key="5">
    <source>
        <dbReference type="ARBA" id="ARBA00023069"/>
    </source>
</evidence>
<organism evidence="13 14">
    <name type="scientific">Clydaea vesicula</name>
    <dbReference type="NCBI Taxonomy" id="447962"/>
    <lineage>
        <taxon>Eukaryota</taxon>
        <taxon>Fungi</taxon>
        <taxon>Fungi incertae sedis</taxon>
        <taxon>Chytridiomycota</taxon>
        <taxon>Chytridiomycota incertae sedis</taxon>
        <taxon>Chytridiomycetes</taxon>
        <taxon>Lobulomycetales</taxon>
        <taxon>Lobulomycetaceae</taxon>
        <taxon>Clydaea</taxon>
    </lineage>
</organism>
<dbReference type="GO" id="GO:0005737">
    <property type="term" value="C:cytoplasm"/>
    <property type="evidence" value="ECO:0007669"/>
    <property type="project" value="UniProtKB-SubCell"/>
</dbReference>
<dbReference type="Pfam" id="PF24291">
    <property type="entry name" value="Ig_CFAP65"/>
    <property type="match status" value="1"/>
</dbReference>
<reference evidence="13" key="1">
    <citation type="submission" date="2020-05" db="EMBL/GenBank/DDBJ databases">
        <title>Phylogenomic resolution of chytrid fungi.</title>
        <authorList>
            <person name="Stajich J.E."/>
            <person name="Amses K."/>
            <person name="Simmons R."/>
            <person name="Seto K."/>
            <person name="Myers J."/>
            <person name="Bonds A."/>
            <person name="Quandt C.A."/>
            <person name="Barry K."/>
            <person name="Liu P."/>
            <person name="Grigoriev I."/>
            <person name="Longcore J.E."/>
            <person name="James T.Y."/>
        </authorList>
    </citation>
    <scope>NUCLEOTIDE SEQUENCE</scope>
    <source>
        <strain evidence="13">JEL0476</strain>
    </source>
</reference>
<comment type="subcellular location">
    <subcellularLocation>
        <location evidence="1">Cell projection</location>
        <location evidence="1">Cilium</location>
        <location evidence="1">Flagellum</location>
    </subcellularLocation>
    <subcellularLocation>
        <location evidence="2">Cytoplasm</location>
    </subcellularLocation>
</comment>
<proteinExistence type="predicted"/>
<dbReference type="InterPro" id="IPR057470">
    <property type="entry name" value="Ig_CFAP65_7th"/>
</dbReference>
<comment type="caution">
    <text evidence="13">The sequence shown here is derived from an EMBL/GenBank/DDBJ whole genome shotgun (WGS) entry which is preliminary data.</text>
</comment>
<dbReference type="InterPro" id="IPR056344">
    <property type="entry name" value="Ig_CFAP65-like_9th"/>
</dbReference>
<dbReference type="InterPro" id="IPR057467">
    <property type="entry name" value="Ig_CFAP65_8th"/>
</dbReference>
<evidence type="ECO:0000256" key="2">
    <source>
        <dbReference type="ARBA" id="ARBA00004496"/>
    </source>
</evidence>
<dbReference type="Pfam" id="PF24816">
    <property type="entry name" value="Ig_CFAP65__9th"/>
    <property type="match status" value="1"/>
</dbReference>
<dbReference type="Pfam" id="PF25248">
    <property type="entry name" value="Ig_CFAP65_8th"/>
    <property type="match status" value="1"/>
</dbReference>
<evidence type="ECO:0000259" key="12">
    <source>
        <dbReference type="Pfam" id="PF25249"/>
    </source>
</evidence>
<feature type="domain" description="HYDIN/VesB/CFA65-like Ig-like" evidence="7">
    <location>
        <begin position="183"/>
        <end position="276"/>
    </location>
</feature>
<dbReference type="PANTHER" id="PTHR46127:SF1">
    <property type="entry name" value="CILIA- AND FLAGELLA-ASSOCIATED PROTEIN 65"/>
    <property type="match status" value="1"/>
</dbReference>
<evidence type="ECO:0000259" key="10">
    <source>
        <dbReference type="Pfam" id="PF24816"/>
    </source>
</evidence>
<feature type="domain" description="CFAP65 seventh Ig-like" evidence="12">
    <location>
        <begin position="754"/>
        <end position="843"/>
    </location>
</feature>
<dbReference type="SUPFAM" id="SSF49354">
    <property type="entry name" value="PapD-like"/>
    <property type="match status" value="1"/>
</dbReference>
<dbReference type="Gene3D" id="2.60.40.10">
    <property type="entry name" value="Immunoglobulins"/>
    <property type="match status" value="9"/>
</dbReference>
<evidence type="ECO:0000259" key="8">
    <source>
        <dbReference type="Pfam" id="PF24291"/>
    </source>
</evidence>
<evidence type="ECO:0000259" key="9">
    <source>
        <dbReference type="Pfam" id="PF24507"/>
    </source>
</evidence>
<gene>
    <name evidence="13" type="ORF">HK099_003484</name>
</gene>
<feature type="domain" description="HYDIN/VesB/CFA65-like Ig-like" evidence="7">
    <location>
        <begin position="71"/>
        <end position="154"/>
    </location>
</feature>
<feature type="domain" description="CFAP65-like ninth Ig-like" evidence="10">
    <location>
        <begin position="1010"/>
        <end position="1182"/>
    </location>
</feature>
<dbReference type="GO" id="GO:0031514">
    <property type="term" value="C:motile cilium"/>
    <property type="evidence" value="ECO:0007669"/>
    <property type="project" value="UniProtKB-SubCell"/>
</dbReference>
<feature type="domain" description="CFAP65 eight Ig-like" evidence="11">
    <location>
        <begin position="870"/>
        <end position="977"/>
    </location>
</feature>
<evidence type="ECO:0000256" key="1">
    <source>
        <dbReference type="ARBA" id="ARBA00004230"/>
    </source>
</evidence>
<feature type="domain" description="CFAP65 fourth Ig-like" evidence="9">
    <location>
        <begin position="289"/>
        <end position="381"/>
    </location>
</feature>
<feature type="domain" description="CFAP65 tenth Ig-like" evidence="8">
    <location>
        <begin position="1225"/>
        <end position="1338"/>
    </location>
</feature>
<dbReference type="InterPro" id="IPR056305">
    <property type="entry name" value="Ig_CFAP65_10th"/>
</dbReference>
<protein>
    <recommendedName>
        <fullName evidence="15">Hydrocephalus-inducing protein</fullName>
    </recommendedName>
</protein>
<dbReference type="Pfam" id="PF22544">
    <property type="entry name" value="HYDIN_VesB_CFA65-like_Ig"/>
    <property type="match status" value="2"/>
</dbReference>
<sequence>MKTQKIKYKLPKTKFFSVEFPENITLSAGMSWTIPITFRPVSKECYYDVIEFQTSFGKFNVQIHATLPEHVLEFQKLIDFEFCPIKETAKKTFLLKNTGELGSYYEFEIQKPFYIVNKKGFLEPNYSTNMTIEFKPDNASVFKAKAICKFGDSSNLTRAKGIKALNVNGIGKYSHISIEGYVKEFDFGEVFVGKYAEKKLILNNFSAVRSNFKIKQVEKNSDQYFVFSQTSGSIAPEKKIEITITYTPVAAGMICTDFFDIITLSGNTIRITCKGAGIGPTVSFTSSIINFNDVPENTTVMRALHIHNHSATTAFFQFLTEPNSTFKIDKISGTINPNSSLPLTIKFQPKEALNYYRRVYCLVENQDAIVLDLLGTGYNDKRRPATFLPRHLEAYETRVKNGLAIFGPEQLEEMIKSSIIKSENGLLSYIDETQRGPKAEVYDSPYEDSQLASEYFYQSTATNLSVCLMDTFIDFGSCSRYRVIESQTIRITNRTKGKMACVWILPGDNEEEAPFTVHPRVGDILPKCTAEFKVNFRPKADNSFYGQQLECYVYFKSMRSFRLVTNETFTPPWCLTPTVLGNTFPPGQDSFIPKVNINSDRIDFPACYVDKSVYRTIRITNTGDTPVMFSFLDDTTGNGIYHSSKNIDSIGSLNYQTIGGSVLPSSSGGPVFSVKPRVGMLQKNECQLIVFRFSPGEAGIFDQTLQIFFNGSFTNSYKVQVRGVGYFPLIEFEDYHSSDAENGGLVPYSGFGNNSICFKPTCIGSAAKKNFIIKNLSRISVNYEWAVPKQYESFVYIYPVRGTLAPNGVESLSCTFAPTFAKSWAIRIPCYYNHQNEELAGQTTNIVPSILSPHTQRRATFTVMGLGVFGKISTEIKNNLDFGPCLVNTIVEKEIRIFNPCECDVYFKVEAKSANSRQSLFLPKSSKNDELEIVQSSNMLPARSHQNLKIKCCLKNSGEHNFIISYILESPVNFDHAPNIQSRLLKENSKPTVTSYTLFEVKATGVFRSMEVTDIRSEGLGKKRLWELFSLEKFNNIIRNIIPDVIHEHNNNDSLFPTEPRIDVDAISKNNEAVLDFDFGAKPIGVVLLKLKNNGVVAVDWSFQFPNDLEIEIEQWADPGDYTEEQLHYDLILENAIFKINPKMGVLAPNDLVTITVTYSHEFNGTHKIPVLFRLRSGNTSTVSQKDEQINDISLINENYSTTIKEGGGGKEILINFLGHTVSPNKKYLHFHGSEHKFIPSNIGNSHHPVQLYPLYNCCSVSVEYTLDLSGLEQVKKENRDFPVFQCLKTKGTISAGEIDYVDWIFRPLEEKIYTVDVPITIEGKTRIITFSGEGIRETIKSNTKLDAKILPHPVPPIQLIKSETDVAELSLERINFGHIPLGATVRQIVIVKNVSNDLLSFQWSLPSSNLNFFSNIKVVPEKGSLEPGKSSVCKVELISTVEARYYDFDIVCKIENETKMAVYQTKKEAAEYARRENRPLSGGSSKVEQKVSTLVKSKRKSQHDLKNMKYRTLPPITPPPAFPTKNKLFDEENSISNNPVQDGRSSGFSMYSDNSFDFLPPAPEICELSLGILAQSHSIDEIAQNYTNYETFFHQKKSYFVDPNDTSDLFSNQECQEIINNVLLSALDDIMADSELEKVLEQIQKEPLMYFRQLSVNEHDKDSINGIFVENCKLDTEIELERNEMENLEQLKNHTYKAMMRSSEFINLVESILEGTVFNLLQEVNVNEFELTRPCKLAIPYTHSQ</sequence>
<keyword evidence="3" id="KW-0963">Cytoplasm</keyword>
<name>A0AAD5U666_9FUNG</name>
<evidence type="ECO:0000313" key="13">
    <source>
        <dbReference type="EMBL" id="KAJ3221474.1"/>
    </source>
</evidence>
<evidence type="ECO:0008006" key="15">
    <source>
        <dbReference type="Google" id="ProtNLM"/>
    </source>
</evidence>
<evidence type="ECO:0000256" key="6">
    <source>
        <dbReference type="ARBA" id="ARBA00023273"/>
    </source>
</evidence>
<dbReference type="InterPro" id="IPR013783">
    <property type="entry name" value="Ig-like_fold"/>
</dbReference>
<dbReference type="InterPro" id="IPR058536">
    <property type="entry name" value="Ig_CFAP65_4th"/>
</dbReference>
<accession>A0AAD5U666</accession>
<dbReference type="Pfam" id="PF24507">
    <property type="entry name" value="Ig_CFAP65_4th"/>
    <property type="match status" value="1"/>
</dbReference>
<evidence type="ECO:0000259" key="11">
    <source>
        <dbReference type="Pfam" id="PF25248"/>
    </source>
</evidence>
<dbReference type="Proteomes" id="UP001211065">
    <property type="component" value="Unassembled WGS sequence"/>
</dbReference>
<dbReference type="InterPro" id="IPR052614">
    <property type="entry name" value="CFAP65"/>
</dbReference>
<keyword evidence="5" id="KW-0969">Cilium</keyword>
<dbReference type="PANTHER" id="PTHR46127">
    <property type="entry name" value="CILIA- AND FLAGELLA-ASSOCIATED PROTEIN 65"/>
    <property type="match status" value="1"/>
</dbReference>
<keyword evidence="14" id="KW-1185">Reference proteome</keyword>
<dbReference type="InterPro" id="IPR008962">
    <property type="entry name" value="PapD-like_sf"/>
</dbReference>
<dbReference type="EMBL" id="JADGJW010000228">
    <property type="protein sequence ID" value="KAJ3221474.1"/>
    <property type="molecule type" value="Genomic_DNA"/>
</dbReference>
<evidence type="ECO:0000259" key="7">
    <source>
        <dbReference type="Pfam" id="PF22544"/>
    </source>
</evidence>
<evidence type="ECO:0000256" key="4">
    <source>
        <dbReference type="ARBA" id="ARBA00022846"/>
    </source>
</evidence>
<evidence type="ECO:0000313" key="14">
    <source>
        <dbReference type="Proteomes" id="UP001211065"/>
    </source>
</evidence>
<keyword evidence="6" id="KW-0966">Cell projection</keyword>